<dbReference type="InterPro" id="IPR023408">
    <property type="entry name" value="MscS_beta-dom_sf"/>
</dbReference>
<feature type="transmembrane region" description="Helical" evidence="5">
    <location>
        <begin position="81"/>
        <end position="101"/>
    </location>
</feature>
<evidence type="ECO:0000256" key="3">
    <source>
        <dbReference type="ARBA" id="ARBA00022989"/>
    </source>
</evidence>
<evidence type="ECO:0000313" key="7">
    <source>
        <dbReference type="EMBL" id="QCD36320.1"/>
    </source>
</evidence>
<keyword evidence="8" id="KW-1185">Reference proteome</keyword>
<feature type="transmembrane region" description="Helical" evidence="5">
    <location>
        <begin position="168"/>
        <end position="185"/>
    </location>
</feature>
<dbReference type="GO" id="GO:0005886">
    <property type="term" value="C:plasma membrane"/>
    <property type="evidence" value="ECO:0007669"/>
    <property type="project" value="TreeGrafter"/>
</dbReference>
<dbReference type="InterPro" id="IPR010920">
    <property type="entry name" value="LSM_dom_sf"/>
</dbReference>
<feature type="transmembrane region" description="Helical" evidence="5">
    <location>
        <begin position="25"/>
        <end position="42"/>
    </location>
</feature>
<evidence type="ECO:0000259" key="6">
    <source>
        <dbReference type="Pfam" id="PF00924"/>
    </source>
</evidence>
<keyword evidence="4 5" id="KW-0472">Membrane</keyword>
<dbReference type="InterPro" id="IPR006685">
    <property type="entry name" value="MscS_channel_2nd"/>
</dbReference>
<protein>
    <submittedName>
        <fullName evidence="7">Mechanosensitive ion channel</fullName>
    </submittedName>
</protein>
<dbReference type="OrthoDB" id="9775207at2"/>
<evidence type="ECO:0000256" key="4">
    <source>
        <dbReference type="ARBA" id="ARBA00023136"/>
    </source>
</evidence>
<dbReference type="Pfam" id="PF00924">
    <property type="entry name" value="MS_channel_2nd"/>
    <property type="match status" value="1"/>
</dbReference>
<dbReference type="Gene3D" id="2.30.30.60">
    <property type="match status" value="1"/>
</dbReference>
<dbReference type="KEGG" id="mgod:E7746_10740"/>
<dbReference type="AlphaFoldDB" id="A0A4P7VKS4"/>
<evidence type="ECO:0000256" key="2">
    <source>
        <dbReference type="ARBA" id="ARBA00022692"/>
    </source>
</evidence>
<keyword evidence="3 5" id="KW-1133">Transmembrane helix</keyword>
<dbReference type="Proteomes" id="UP000297031">
    <property type="component" value="Chromosome"/>
</dbReference>
<feature type="domain" description="Mechanosensitive ion channel MscS" evidence="6">
    <location>
        <begin position="187"/>
        <end position="255"/>
    </location>
</feature>
<dbReference type="GO" id="GO:0008381">
    <property type="term" value="F:mechanosensitive monoatomic ion channel activity"/>
    <property type="evidence" value="ECO:0007669"/>
    <property type="project" value="InterPro"/>
</dbReference>
<accession>A0A4P7VKS4</accession>
<gene>
    <name evidence="7" type="ORF">E7746_10740</name>
</gene>
<dbReference type="GO" id="GO:0071470">
    <property type="term" value="P:cellular response to osmotic stress"/>
    <property type="evidence" value="ECO:0007669"/>
    <property type="project" value="InterPro"/>
</dbReference>
<organism evidence="7 8">
    <name type="scientific">Muribaculum gordoncarteri</name>
    <dbReference type="NCBI Taxonomy" id="2530390"/>
    <lineage>
        <taxon>Bacteria</taxon>
        <taxon>Pseudomonadati</taxon>
        <taxon>Bacteroidota</taxon>
        <taxon>Bacteroidia</taxon>
        <taxon>Bacteroidales</taxon>
        <taxon>Muribaculaceae</taxon>
        <taxon>Muribaculum</taxon>
    </lineage>
</organism>
<evidence type="ECO:0000256" key="5">
    <source>
        <dbReference type="SAM" id="Phobius"/>
    </source>
</evidence>
<sequence length="395" mass="44524">MAPDIWIADTFGIDSDSINTITHKLIVLAIVLLVAFGVDLFCRKVVIRVIHRVTSATATRWDDYLLSDKILRNACSLIPPIIIYFFIPIVLEGCVTALSYVLKLLQIYIIVLIIRLLCSFLEGLYRAGSEEEGLRHHPLRGLYQMFKLIAIGIGVIIGISTLLDKNPITILTGLGASAAILMLVFKDTILGLVAGVQLSANSMLHDGDWITIPSRNVNGIVKEVTLTTVKVQNYDNTIVTVPPYALVSESFQNWRGMQQSGGRRVMRSLNIDMNTIRFCTPEEMERYEELGWLEGFTRTGHAEVNLHVFRNYVERYLASHPDVNTAMMIMIRQLQPTANGLPVELYFFTDGTEWKAYEYTQAAIFDHVIAMINEFGLKIFQSPTGDDITRSIYRQ</sequence>
<name>A0A4P7VKS4_9BACT</name>
<dbReference type="EMBL" id="CP039393">
    <property type="protein sequence ID" value="QCD36320.1"/>
    <property type="molecule type" value="Genomic_DNA"/>
</dbReference>
<feature type="transmembrane region" description="Helical" evidence="5">
    <location>
        <begin position="145"/>
        <end position="162"/>
    </location>
</feature>
<dbReference type="PANTHER" id="PTHR30414:SF0">
    <property type="entry name" value="MINICONDUCTANCE MECHANOSENSITIVE CHANNEL YBDG"/>
    <property type="match status" value="1"/>
</dbReference>
<proteinExistence type="predicted"/>
<dbReference type="PANTHER" id="PTHR30414">
    <property type="entry name" value="MINICONDUCTANCE MECHANOSENSITIVE CHANNEL YBDG"/>
    <property type="match status" value="1"/>
</dbReference>
<comment type="subcellular location">
    <subcellularLocation>
        <location evidence="1">Membrane</location>
    </subcellularLocation>
</comment>
<reference evidence="7 8" key="1">
    <citation type="submission" date="2019-02" db="EMBL/GenBank/DDBJ databases">
        <title>Isolation and identification of novel species under the genus Muribaculum.</title>
        <authorList>
            <person name="Miyake S."/>
            <person name="Ding Y."/>
            <person name="Low A."/>
            <person name="Soh M."/>
            <person name="Seedorf H."/>
        </authorList>
    </citation>
    <scope>NUCLEOTIDE SEQUENCE [LARGE SCALE GENOMIC DNA]</scope>
    <source>
        <strain evidence="7 8">TLL-A4</strain>
    </source>
</reference>
<evidence type="ECO:0000313" key="8">
    <source>
        <dbReference type="Proteomes" id="UP000297031"/>
    </source>
</evidence>
<feature type="transmembrane region" description="Helical" evidence="5">
    <location>
        <begin position="107"/>
        <end position="125"/>
    </location>
</feature>
<dbReference type="RefSeq" id="WP_136410781.1">
    <property type="nucleotide sequence ID" value="NZ_CP039393.1"/>
</dbReference>
<evidence type="ECO:0000256" key="1">
    <source>
        <dbReference type="ARBA" id="ARBA00004370"/>
    </source>
</evidence>
<dbReference type="InterPro" id="IPR030192">
    <property type="entry name" value="YbdG"/>
</dbReference>
<dbReference type="SUPFAM" id="SSF50182">
    <property type="entry name" value="Sm-like ribonucleoproteins"/>
    <property type="match status" value="1"/>
</dbReference>
<keyword evidence="2 5" id="KW-0812">Transmembrane</keyword>